<keyword evidence="1" id="KW-0472">Membrane</keyword>
<evidence type="ECO:0000256" key="1">
    <source>
        <dbReference type="SAM" id="Phobius"/>
    </source>
</evidence>
<feature type="transmembrane region" description="Helical" evidence="1">
    <location>
        <begin position="20"/>
        <end position="39"/>
    </location>
</feature>
<sequence>MKFSYSKPFPKHMLDLLAKIWLFYILLSMGVVYGLTYLLQKYIEITKSRTEISQVQGRIYSHESHYVQERIEHTRQALKSAQSKASHITSTKDSIRGILEIIPDSITINSITIDYSSLVLKGVVPSKEVFKRTIQQRLNSIFENSNVKFYPLSNGWFSFVSINSSVLPYIEKASD</sequence>
<accession>A0ABN6I8B9</accession>
<gene>
    <name evidence="2" type="ORF">NHP190012_09090</name>
</gene>
<evidence type="ECO:0000313" key="2">
    <source>
        <dbReference type="EMBL" id="BCZ19267.1"/>
    </source>
</evidence>
<dbReference type="Proteomes" id="UP000826146">
    <property type="component" value="Chromosome"/>
</dbReference>
<name>A0ABN6I8B9_9HELI</name>
<organism evidence="2 3">
    <name type="scientific">Helicobacter gastrofelis</name>
    <dbReference type="NCBI Taxonomy" id="2849642"/>
    <lineage>
        <taxon>Bacteria</taxon>
        <taxon>Pseudomonadati</taxon>
        <taxon>Campylobacterota</taxon>
        <taxon>Epsilonproteobacteria</taxon>
        <taxon>Campylobacterales</taxon>
        <taxon>Helicobacteraceae</taxon>
        <taxon>Helicobacter</taxon>
    </lineage>
</organism>
<keyword evidence="1" id="KW-1133">Transmembrane helix</keyword>
<dbReference type="EMBL" id="AP024819">
    <property type="protein sequence ID" value="BCZ19267.1"/>
    <property type="molecule type" value="Genomic_DNA"/>
</dbReference>
<proteinExistence type="predicted"/>
<keyword evidence="1" id="KW-0812">Transmembrane</keyword>
<reference evidence="2 3" key="1">
    <citation type="submission" date="2021-07" db="EMBL/GenBank/DDBJ databases">
        <title>Novel Helicobacter sp. Isolated from a cat.</title>
        <authorList>
            <person name="Rimbara E."/>
            <person name="Suzuki M."/>
        </authorList>
    </citation>
    <scope>NUCLEOTIDE SEQUENCE [LARGE SCALE GENOMIC DNA]</scope>
    <source>
        <strain evidence="3">NHP19-012</strain>
    </source>
</reference>
<keyword evidence="3" id="KW-1185">Reference proteome</keyword>
<dbReference type="RefSeq" id="WP_221271114.1">
    <property type="nucleotide sequence ID" value="NZ_AP024819.1"/>
</dbReference>
<evidence type="ECO:0000313" key="3">
    <source>
        <dbReference type="Proteomes" id="UP000826146"/>
    </source>
</evidence>
<protein>
    <submittedName>
        <fullName evidence="2">Membrane protein</fullName>
    </submittedName>
</protein>